<evidence type="ECO:0000313" key="3">
    <source>
        <dbReference type="Proteomes" id="UP000886803"/>
    </source>
</evidence>
<evidence type="ECO:0000313" key="2">
    <source>
        <dbReference type="EMBL" id="HJB43098.1"/>
    </source>
</evidence>
<keyword evidence="1" id="KW-0472">Membrane</keyword>
<feature type="transmembrane region" description="Helical" evidence="1">
    <location>
        <begin position="38"/>
        <end position="57"/>
    </location>
</feature>
<reference evidence="2" key="1">
    <citation type="journal article" date="2021" name="PeerJ">
        <title>Extensive microbial diversity within the chicken gut microbiome revealed by metagenomics and culture.</title>
        <authorList>
            <person name="Gilroy R."/>
            <person name="Ravi A."/>
            <person name="Getino M."/>
            <person name="Pursley I."/>
            <person name="Horton D.L."/>
            <person name="Alikhan N.F."/>
            <person name="Baker D."/>
            <person name="Gharbi K."/>
            <person name="Hall N."/>
            <person name="Watson M."/>
            <person name="Adriaenssens E.M."/>
            <person name="Foster-Nyarko E."/>
            <person name="Jarju S."/>
            <person name="Secka A."/>
            <person name="Antonio M."/>
            <person name="Oren A."/>
            <person name="Chaudhuri R.R."/>
            <person name="La Ragione R."/>
            <person name="Hildebrand F."/>
            <person name="Pallen M.J."/>
        </authorList>
    </citation>
    <scope>NUCLEOTIDE SEQUENCE</scope>
    <source>
        <strain evidence="2">ChiBcec8-13705</strain>
    </source>
</reference>
<protein>
    <submittedName>
        <fullName evidence="2">Uncharacterized protein</fullName>
    </submittedName>
</protein>
<comment type="caution">
    <text evidence="2">The sequence shown here is derived from an EMBL/GenBank/DDBJ whole genome shotgun (WGS) entry which is preliminary data.</text>
</comment>
<feature type="transmembrane region" description="Helical" evidence="1">
    <location>
        <begin position="12"/>
        <end position="32"/>
    </location>
</feature>
<proteinExistence type="predicted"/>
<keyword evidence="1" id="KW-1133">Transmembrane helix</keyword>
<reference evidence="2" key="2">
    <citation type="submission" date="2021-04" db="EMBL/GenBank/DDBJ databases">
        <authorList>
            <person name="Gilroy R."/>
        </authorList>
    </citation>
    <scope>NUCLEOTIDE SEQUENCE</scope>
    <source>
        <strain evidence="2">ChiBcec8-13705</strain>
    </source>
</reference>
<dbReference type="AlphaFoldDB" id="A0A9D2S3S4"/>
<name>A0A9D2S3S4_9FIRM</name>
<gene>
    <name evidence="2" type="ORF">H9945_11445</name>
</gene>
<dbReference type="Proteomes" id="UP000886803">
    <property type="component" value="Unassembled WGS sequence"/>
</dbReference>
<accession>A0A9D2S3S4</accession>
<sequence length="185" mass="19327">MHNKNEAALRQPRTVLLAGCVCGVIASIAQPWYILSCILYALTAVLFGVGCFLARGLQAEFTTGWRVAAVTALVFIAAAALHTFGMTLLMALIGGLALYFCVTFATSAMARALGAMPSGETRRPPRVAILFEYCAGIYMLASLGADAFPSLSFLADTISMVSLGVGFALVAKFVMTAKTGQGGEG</sequence>
<keyword evidence="1" id="KW-0812">Transmembrane</keyword>
<feature type="transmembrane region" description="Helical" evidence="1">
    <location>
        <begin position="127"/>
        <end position="145"/>
    </location>
</feature>
<feature type="transmembrane region" description="Helical" evidence="1">
    <location>
        <begin position="151"/>
        <end position="171"/>
    </location>
</feature>
<organism evidence="2 3">
    <name type="scientific">Candidatus Gemmiger avicola</name>
    <dbReference type="NCBI Taxonomy" id="2838605"/>
    <lineage>
        <taxon>Bacteria</taxon>
        <taxon>Bacillati</taxon>
        <taxon>Bacillota</taxon>
        <taxon>Clostridia</taxon>
        <taxon>Eubacteriales</taxon>
        <taxon>Gemmiger</taxon>
    </lineage>
</organism>
<evidence type="ECO:0000256" key="1">
    <source>
        <dbReference type="SAM" id="Phobius"/>
    </source>
</evidence>
<feature type="transmembrane region" description="Helical" evidence="1">
    <location>
        <begin position="64"/>
        <end position="82"/>
    </location>
</feature>
<dbReference type="EMBL" id="DWYG01000190">
    <property type="protein sequence ID" value="HJB43098.1"/>
    <property type="molecule type" value="Genomic_DNA"/>
</dbReference>
<feature type="transmembrane region" description="Helical" evidence="1">
    <location>
        <begin position="88"/>
        <end position="106"/>
    </location>
</feature>